<sequence>MSKSSVRKPVLVAVVLFVLFGASILFAQLVEIQTPDWFKEHVQKRRKSVGQQTTQEFVDDLWRVIYTVSMKYELPPTYIAVVIAVESNFTNAKGAGGVLGMMQILPSTAQSIAKLLKLDVPKNGWNELLNNYELNITYGTAYLSYLFKKHGSLQKALEYYNNGKNKVIYAQTIMKQYSFYAVQLLRYTSYK</sequence>
<evidence type="ECO:0000313" key="3">
    <source>
        <dbReference type="Proteomes" id="UP000184207"/>
    </source>
</evidence>
<feature type="domain" description="Transglycosylase SLT" evidence="1">
    <location>
        <begin position="69"/>
        <end position="172"/>
    </location>
</feature>
<name>A0A1M7TD95_FERGO</name>
<dbReference type="SUPFAM" id="SSF53955">
    <property type="entry name" value="Lysozyme-like"/>
    <property type="match status" value="1"/>
</dbReference>
<protein>
    <submittedName>
        <fullName evidence="2">Transglycosylase SLT domain-containing protein</fullName>
    </submittedName>
</protein>
<dbReference type="STRING" id="1121883.SAMN02745226_01870"/>
<dbReference type="RefSeq" id="WP_143145323.1">
    <property type="nucleotide sequence ID" value="NZ_FRDJ01000014.1"/>
</dbReference>
<organism evidence="2 3">
    <name type="scientific">Fervidobacterium gondwanense DSM 13020</name>
    <dbReference type="NCBI Taxonomy" id="1121883"/>
    <lineage>
        <taxon>Bacteria</taxon>
        <taxon>Thermotogati</taxon>
        <taxon>Thermotogota</taxon>
        <taxon>Thermotogae</taxon>
        <taxon>Thermotogales</taxon>
        <taxon>Fervidobacteriaceae</taxon>
        <taxon>Fervidobacterium</taxon>
    </lineage>
</organism>
<dbReference type="InterPro" id="IPR023346">
    <property type="entry name" value="Lysozyme-like_dom_sf"/>
</dbReference>
<evidence type="ECO:0000259" key="1">
    <source>
        <dbReference type="Pfam" id="PF01464"/>
    </source>
</evidence>
<dbReference type="InterPro" id="IPR008258">
    <property type="entry name" value="Transglycosylase_SLT_dom_1"/>
</dbReference>
<proteinExistence type="predicted"/>
<dbReference type="Pfam" id="PF01464">
    <property type="entry name" value="SLT"/>
    <property type="match status" value="1"/>
</dbReference>
<dbReference type="OrthoDB" id="9815002at2"/>
<dbReference type="Gene3D" id="1.10.530.10">
    <property type="match status" value="1"/>
</dbReference>
<dbReference type="AlphaFoldDB" id="A0A1M7TD95"/>
<accession>A0A1M7TD95</accession>
<reference evidence="3" key="1">
    <citation type="submission" date="2016-12" db="EMBL/GenBank/DDBJ databases">
        <authorList>
            <person name="Varghese N."/>
            <person name="Submissions S."/>
        </authorList>
    </citation>
    <scope>NUCLEOTIDE SEQUENCE [LARGE SCALE GENOMIC DNA]</scope>
    <source>
        <strain evidence="3">DSM 13020</strain>
    </source>
</reference>
<keyword evidence="3" id="KW-1185">Reference proteome</keyword>
<evidence type="ECO:0000313" key="2">
    <source>
        <dbReference type="EMBL" id="SHN68710.1"/>
    </source>
</evidence>
<dbReference type="EMBL" id="FRDJ01000014">
    <property type="protein sequence ID" value="SHN68710.1"/>
    <property type="molecule type" value="Genomic_DNA"/>
</dbReference>
<dbReference type="Proteomes" id="UP000184207">
    <property type="component" value="Unassembled WGS sequence"/>
</dbReference>
<gene>
    <name evidence="2" type="ORF">SAMN02745226_01870</name>
</gene>